<keyword evidence="2 3" id="KW-0802">TPR repeat</keyword>
<accession>A0A1H5WNL7</accession>
<evidence type="ECO:0000313" key="6">
    <source>
        <dbReference type="EMBL" id="SEG00597.1"/>
    </source>
</evidence>
<gene>
    <name evidence="6" type="ORF">SAMN05421819_1653</name>
</gene>
<sequence length="406" mass="43497">MLVVGMYRRHLGIGLVAAALSLGSVAVAQGDNASQARQHAVRADAALKAGHPDQAIPEFEALLRIDPTNVDAQANLGVLLYFKQRFDLAEEHFRSALAGEPSLSKIRGLLGLSERALGQRDAAIDDLQQALPQLDEPKFAKQVGLALLELQSAKQDLAGAVATAQQLRSKAPEDPEILYASYRTATDLAGDSLLSLSLAAPNSGQMQMAIAHELLRVRDLPGAIASFRRAIVANPALPGVHFELAEALYASPNTADHPLAEQEYRKAVAANPQDLQAKVRLADVLVERSAMDEAAGLYQQALKANPHNVDAAVGLAHIDSERGDDAAALPLLEQAIADDPSNMLARFRLSTVDRKLKRLEDAKRELAEYQKLKALKDKLRGTYSTMKLAAPGTSDAETPESGGMSH</sequence>
<proteinExistence type="predicted"/>
<feature type="repeat" description="TPR" evidence="3">
    <location>
        <begin position="70"/>
        <end position="103"/>
    </location>
</feature>
<organism evidence="6 7">
    <name type="scientific">Bryocella elongata</name>
    <dbReference type="NCBI Taxonomy" id="863522"/>
    <lineage>
        <taxon>Bacteria</taxon>
        <taxon>Pseudomonadati</taxon>
        <taxon>Acidobacteriota</taxon>
        <taxon>Terriglobia</taxon>
        <taxon>Terriglobales</taxon>
        <taxon>Acidobacteriaceae</taxon>
        <taxon>Bryocella</taxon>
    </lineage>
</organism>
<dbReference type="RefSeq" id="WP_103932557.1">
    <property type="nucleotide sequence ID" value="NZ_FNVA01000002.1"/>
</dbReference>
<evidence type="ECO:0000256" key="1">
    <source>
        <dbReference type="ARBA" id="ARBA00022737"/>
    </source>
</evidence>
<dbReference type="Proteomes" id="UP000236728">
    <property type="component" value="Unassembled WGS sequence"/>
</dbReference>
<evidence type="ECO:0000256" key="4">
    <source>
        <dbReference type="SAM" id="Coils"/>
    </source>
</evidence>
<dbReference type="PROSITE" id="PS50005">
    <property type="entry name" value="TPR"/>
    <property type="match status" value="2"/>
</dbReference>
<keyword evidence="1" id="KW-0677">Repeat</keyword>
<dbReference type="PANTHER" id="PTHR45586">
    <property type="entry name" value="TPR REPEAT-CONTAINING PROTEIN PA4667"/>
    <property type="match status" value="1"/>
</dbReference>
<dbReference type="SMART" id="SM00028">
    <property type="entry name" value="TPR"/>
    <property type="match status" value="7"/>
</dbReference>
<protein>
    <submittedName>
        <fullName evidence="6">Lipopolysaccharide biosynthesis regulator YciM, contains six TPR domains and a predicted metal-binding C-terminal domain</fullName>
    </submittedName>
</protein>
<dbReference type="InterPro" id="IPR019734">
    <property type="entry name" value="TPR_rpt"/>
</dbReference>
<evidence type="ECO:0000256" key="3">
    <source>
        <dbReference type="PROSITE-ProRule" id="PRU00339"/>
    </source>
</evidence>
<dbReference type="SUPFAM" id="SSF48452">
    <property type="entry name" value="TPR-like"/>
    <property type="match status" value="2"/>
</dbReference>
<dbReference type="InterPro" id="IPR011990">
    <property type="entry name" value="TPR-like_helical_dom_sf"/>
</dbReference>
<dbReference type="Pfam" id="PF14559">
    <property type="entry name" value="TPR_19"/>
    <property type="match status" value="1"/>
</dbReference>
<reference evidence="6 7" key="1">
    <citation type="submission" date="2016-10" db="EMBL/GenBank/DDBJ databases">
        <authorList>
            <person name="de Groot N.N."/>
        </authorList>
    </citation>
    <scope>NUCLEOTIDE SEQUENCE [LARGE SCALE GENOMIC DNA]</scope>
    <source>
        <strain evidence="6 7">DSM 22489</strain>
    </source>
</reference>
<dbReference type="PANTHER" id="PTHR45586:SF1">
    <property type="entry name" value="LIPOPOLYSACCHARIDE ASSEMBLY PROTEIN B"/>
    <property type="match status" value="1"/>
</dbReference>
<evidence type="ECO:0000313" key="7">
    <source>
        <dbReference type="Proteomes" id="UP000236728"/>
    </source>
</evidence>
<feature type="signal peptide" evidence="5">
    <location>
        <begin position="1"/>
        <end position="28"/>
    </location>
</feature>
<evidence type="ECO:0000256" key="2">
    <source>
        <dbReference type="ARBA" id="ARBA00022803"/>
    </source>
</evidence>
<dbReference type="Pfam" id="PF13432">
    <property type="entry name" value="TPR_16"/>
    <property type="match status" value="3"/>
</dbReference>
<dbReference type="Gene3D" id="1.25.40.10">
    <property type="entry name" value="Tetratricopeptide repeat domain"/>
    <property type="match status" value="3"/>
</dbReference>
<evidence type="ECO:0000256" key="5">
    <source>
        <dbReference type="SAM" id="SignalP"/>
    </source>
</evidence>
<feature type="repeat" description="TPR" evidence="3">
    <location>
        <begin position="275"/>
        <end position="308"/>
    </location>
</feature>
<keyword evidence="7" id="KW-1185">Reference proteome</keyword>
<feature type="coiled-coil region" evidence="4">
    <location>
        <begin position="349"/>
        <end position="379"/>
    </location>
</feature>
<keyword evidence="5" id="KW-0732">Signal</keyword>
<dbReference type="OrthoDB" id="113766at2"/>
<name>A0A1H5WNL7_9BACT</name>
<dbReference type="EMBL" id="FNVA01000002">
    <property type="protein sequence ID" value="SEG00597.1"/>
    <property type="molecule type" value="Genomic_DNA"/>
</dbReference>
<dbReference type="InterPro" id="IPR051012">
    <property type="entry name" value="CellSynth/LPSAsmb/PSIAsmb"/>
</dbReference>
<keyword evidence="4" id="KW-0175">Coiled coil</keyword>
<dbReference type="AlphaFoldDB" id="A0A1H5WNL7"/>
<feature type="chain" id="PRO_5009288513" evidence="5">
    <location>
        <begin position="29"/>
        <end position="406"/>
    </location>
</feature>